<keyword evidence="8" id="KW-1185">Reference proteome</keyword>
<comment type="caution">
    <text evidence="7">The sequence shown here is derived from an EMBL/GenBank/DDBJ whole genome shotgun (WGS) entry which is preliminary data.</text>
</comment>
<dbReference type="RefSeq" id="WP_137997816.1">
    <property type="nucleotide sequence ID" value="NZ_SJDU01000064.1"/>
</dbReference>
<evidence type="ECO:0000313" key="8">
    <source>
        <dbReference type="Proteomes" id="UP000310168"/>
    </source>
</evidence>
<evidence type="ECO:0000256" key="6">
    <source>
        <dbReference type="ARBA" id="ARBA00093790"/>
    </source>
</evidence>
<sequence>MKNDLENIIIKAVRNIIENSISNKKIKNLKEKHDKKMHFIPKNYRVFGGLLQSMNIQFGNFIEELMTLIISNENKFKILEEYNGKKNNKFYLSDSNIKRIDDYIAKCQYEHTADLKKEFRLLQNEILNDKGNNFIEVKCDTDLIFYNNKNIYYFEVKYNDDHDTGKFVNINKKFLTTYAAIATELKNKNYKETVIPILFYFTNKKMKGNNYIPEETNIRRGERFFDEFLSIKYDDLEKCLSNISENKKNIKIFDELYQKIMEM</sequence>
<accession>A0ABY2TS63</accession>
<dbReference type="Proteomes" id="UP000310168">
    <property type="component" value="Unassembled WGS sequence"/>
</dbReference>
<dbReference type="NCBIfam" id="NF045831">
    <property type="entry name" value="restrict_HinfI"/>
    <property type="match status" value="1"/>
</dbReference>
<name>A0ABY2TS63_9SPIR</name>
<evidence type="ECO:0000256" key="4">
    <source>
        <dbReference type="ARBA" id="ARBA00022801"/>
    </source>
</evidence>
<evidence type="ECO:0000256" key="5">
    <source>
        <dbReference type="ARBA" id="ARBA00093760"/>
    </source>
</evidence>
<dbReference type="InterPro" id="IPR054785">
    <property type="entry name" value="HinfI"/>
</dbReference>
<keyword evidence="3 7" id="KW-0255">Endonuclease</keyword>
<organism evidence="7 8">
    <name type="scientific">Brachyspira catarrhinii</name>
    <dbReference type="NCBI Taxonomy" id="2528966"/>
    <lineage>
        <taxon>Bacteria</taxon>
        <taxon>Pseudomonadati</taxon>
        <taxon>Spirochaetota</taxon>
        <taxon>Spirochaetia</taxon>
        <taxon>Brachyspirales</taxon>
        <taxon>Brachyspiraceae</taxon>
        <taxon>Brachyspira</taxon>
    </lineage>
</organism>
<reference evidence="7 8" key="1">
    <citation type="journal article" date="2019" name="Anaerobe">
        <title>Brachyspira catarrhinii sp. nov., an anaerobic intestinal spirochaete isolated from vervet monkeys may have been misidentified as Brachyspira aalborgi in previous studies.</title>
        <authorList>
            <person name="Phillips N.D."/>
            <person name="La T."/>
            <person name="Hampson D.J."/>
        </authorList>
    </citation>
    <scope>NUCLEOTIDE SEQUENCE [LARGE SCALE GENOMIC DNA]</scope>
    <source>
        <strain evidence="7 8">Z12</strain>
    </source>
</reference>
<evidence type="ECO:0000313" key="7">
    <source>
        <dbReference type="EMBL" id="TKZ35707.1"/>
    </source>
</evidence>
<dbReference type="Pfam" id="PF09520">
    <property type="entry name" value="RE_TdeIII"/>
    <property type="match status" value="1"/>
</dbReference>
<protein>
    <recommendedName>
        <fullName evidence="6">type II site-specific deoxyribonuclease</fullName>
        <ecNumber evidence="6">3.1.21.4</ecNumber>
    </recommendedName>
</protein>
<keyword evidence="4" id="KW-0378">Hydrolase</keyword>
<comment type="catalytic activity">
    <reaction evidence="5">
        <text>Endonucleolytic cleavage of DNA to give specific double-stranded fragments with terminal 5'-phosphates.</text>
        <dbReference type="EC" id="3.1.21.4"/>
    </reaction>
</comment>
<evidence type="ECO:0000256" key="3">
    <source>
        <dbReference type="ARBA" id="ARBA00022759"/>
    </source>
</evidence>
<dbReference type="EMBL" id="SJDU01000064">
    <property type="protein sequence ID" value="TKZ35707.1"/>
    <property type="molecule type" value="Genomic_DNA"/>
</dbReference>
<gene>
    <name evidence="7" type="ORF">EZH24_03890</name>
</gene>
<dbReference type="EC" id="3.1.21.4" evidence="6"/>
<evidence type="ECO:0000256" key="2">
    <source>
        <dbReference type="ARBA" id="ARBA00022747"/>
    </source>
</evidence>
<evidence type="ECO:0000256" key="1">
    <source>
        <dbReference type="ARBA" id="ARBA00022722"/>
    </source>
</evidence>
<keyword evidence="1" id="KW-0540">Nuclease</keyword>
<dbReference type="GO" id="GO:0004519">
    <property type="term" value="F:endonuclease activity"/>
    <property type="evidence" value="ECO:0007669"/>
    <property type="project" value="UniProtKB-KW"/>
</dbReference>
<keyword evidence="2" id="KW-0680">Restriction system</keyword>
<dbReference type="InterPro" id="IPR019045">
    <property type="entry name" value="Restrct_endonuc_II_HinfI"/>
</dbReference>
<proteinExistence type="predicted"/>